<gene>
    <name evidence="1" type="ORF">rsdtw13_42050</name>
</gene>
<name>A0ACB5RIP5_9CLOT</name>
<evidence type="ECO:0000313" key="2">
    <source>
        <dbReference type="Proteomes" id="UP001058074"/>
    </source>
</evidence>
<protein>
    <submittedName>
        <fullName evidence="1">Uncharacterized protein</fullName>
    </submittedName>
</protein>
<evidence type="ECO:0000313" key="1">
    <source>
        <dbReference type="EMBL" id="GKX68947.1"/>
    </source>
</evidence>
<reference evidence="1" key="1">
    <citation type="journal article" date="2025" name="Int. J. Syst. Evol. Microbiol.">
        <title>Inconstantimicrobium mannanitabidum sp. nov., a novel member of the family Clostridiaceae isolated from anoxic soil under the treatment of reductive soil disinfestation.</title>
        <authorList>
            <person name="Ueki A."/>
            <person name="Tonouchi A."/>
            <person name="Honma S."/>
            <person name="Kaku N."/>
            <person name="Ueki K."/>
        </authorList>
    </citation>
    <scope>NUCLEOTIDE SEQUENCE</scope>
    <source>
        <strain evidence="1">TW13</strain>
    </source>
</reference>
<sequence length="242" mass="26740">MLQVVNLSVLESRKIFKRRGIYIGLLLSILFASAIGYQATLTPKTFNIRHVNAFFANVATILLFIYSAKALGDEFDLKTSTQVFTSKVSRLKIVISKLLSILVLGVILGIVNTVVSSVFKVALHDSLTLNVVLNDLWTNLYLYLIYSFVIGSFAFIITSIYLTSISGIVGNFVGFMILPNVIALISAKVPSLDWITNRIPFYAADNMISNRVYGPYEIMSLIVSGVIFITIAAIVVAKKDLR</sequence>
<dbReference type="EMBL" id="BROD01000002">
    <property type="protein sequence ID" value="GKX68947.1"/>
    <property type="molecule type" value="Genomic_DNA"/>
</dbReference>
<accession>A0ACB5RIP5</accession>
<comment type="caution">
    <text evidence="1">The sequence shown here is derived from an EMBL/GenBank/DDBJ whole genome shotgun (WGS) entry which is preliminary data.</text>
</comment>
<dbReference type="Proteomes" id="UP001058074">
    <property type="component" value="Unassembled WGS sequence"/>
</dbReference>
<keyword evidence="2" id="KW-1185">Reference proteome</keyword>
<proteinExistence type="predicted"/>
<organism evidence="1 2">
    <name type="scientific">Inconstantimicrobium mannanitabidum</name>
    <dbReference type="NCBI Taxonomy" id="1604901"/>
    <lineage>
        <taxon>Bacteria</taxon>
        <taxon>Bacillati</taxon>
        <taxon>Bacillota</taxon>
        <taxon>Clostridia</taxon>
        <taxon>Eubacteriales</taxon>
        <taxon>Clostridiaceae</taxon>
        <taxon>Inconstantimicrobium</taxon>
    </lineage>
</organism>